<accession>A0A7Y9XA28</accession>
<accession>A0A1V3C3P0</accession>
<dbReference type="STRING" id="501010.NOSIN_17665"/>
<evidence type="ECO:0000256" key="3">
    <source>
        <dbReference type="ARBA" id="ARBA00022729"/>
    </source>
</evidence>
<organism evidence="10 11">
    <name type="scientific">Nocardiopsis sinuspersici</name>
    <dbReference type="NCBI Taxonomy" id="501010"/>
    <lineage>
        <taxon>Bacteria</taxon>
        <taxon>Bacillati</taxon>
        <taxon>Actinomycetota</taxon>
        <taxon>Actinomycetes</taxon>
        <taxon>Streptosporangiales</taxon>
        <taxon>Nocardiopsidaceae</taxon>
        <taxon>Nocardiopsis</taxon>
    </lineage>
</organism>
<feature type="transmembrane region" description="Helical" evidence="7">
    <location>
        <begin position="42"/>
        <end position="65"/>
    </location>
</feature>
<evidence type="ECO:0000313" key="12">
    <source>
        <dbReference type="Proteomes" id="UP000584931"/>
    </source>
</evidence>
<evidence type="ECO:0000256" key="7">
    <source>
        <dbReference type="SAM" id="Phobius"/>
    </source>
</evidence>
<keyword evidence="4 7" id="KW-1133">Transmembrane helix</keyword>
<keyword evidence="6" id="KW-0325">Glycoprotein</keyword>
<evidence type="ECO:0000256" key="4">
    <source>
        <dbReference type="ARBA" id="ARBA00022989"/>
    </source>
</evidence>
<evidence type="ECO:0000313" key="10">
    <source>
        <dbReference type="EMBL" id="OOC55414.1"/>
    </source>
</evidence>
<keyword evidence="11" id="KW-1185">Reference proteome</keyword>
<evidence type="ECO:0000313" key="11">
    <source>
        <dbReference type="Proteomes" id="UP000189004"/>
    </source>
</evidence>
<evidence type="ECO:0000256" key="2">
    <source>
        <dbReference type="ARBA" id="ARBA00022692"/>
    </source>
</evidence>
<feature type="domain" description="TM2" evidence="8">
    <location>
        <begin position="13"/>
        <end position="61"/>
    </location>
</feature>
<comment type="subcellular location">
    <subcellularLocation>
        <location evidence="1">Membrane</location>
        <topology evidence="1">Multi-pass membrane protein</topology>
    </subcellularLocation>
</comment>
<reference evidence="11" key="2">
    <citation type="submission" date="2016-08" db="EMBL/GenBank/DDBJ databases">
        <authorList>
            <person name="Tokovenko B."/>
            <person name="Kalinowski J."/>
        </authorList>
    </citation>
    <scope>NUCLEOTIDE SEQUENCE [LARGE SCALE GENOMIC DNA]</scope>
    <source>
        <strain evidence="11">UTMC102</strain>
    </source>
</reference>
<dbReference type="Proteomes" id="UP000584931">
    <property type="component" value="Unassembled WGS sequence"/>
</dbReference>
<protein>
    <submittedName>
        <fullName evidence="9">TM2 domain-containing membrane protein YozV</fullName>
    </submittedName>
</protein>
<dbReference type="GO" id="GO:0016020">
    <property type="term" value="C:membrane"/>
    <property type="evidence" value="ECO:0007669"/>
    <property type="project" value="UniProtKB-SubCell"/>
</dbReference>
<gene>
    <name evidence="9" type="ORF">HNR06_001422</name>
    <name evidence="10" type="ORF">NOSIN_17665</name>
</gene>
<dbReference type="OrthoDB" id="2004788at2"/>
<name>A0A1V3C3P0_9ACTN</name>
<keyword evidence="2 7" id="KW-0812">Transmembrane</keyword>
<reference evidence="9 12" key="3">
    <citation type="submission" date="2020-07" db="EMBL/GenBank/DDBJ databases">
        <title>Sequencing the genomes of 1000 actinobacteria strains.</title>
        <authorList>
            <person name="Klenk H.-P."/>
        </authorList>
    </citation>
    <scope>NUCLEOTIDE SEQUENCE [LARGE SCALE GENOMIC DNA]</scope>
    <source>
        <strain evidence="9 12">DSM 45278</strain>
    </source>
</reference>
<evidence type="ECO:0000259" key="8">
    <source>
        <dbReference type="Pfam" id="PF05154"/>
    </source>
</evidence>
<sequence length="80" mass="8605">MTYQQSHPEAVSSRSWLTALLLCFFLGVVGAHRFYTGKTGTAILMIVTCGGAGVWTLIDLIMIIVGSFKDSEGLPVKNQG</sequence>
<keyword evidence="3" id="KW-0732">Signal</keyword>
<evidence type="ECO:0000256" key="6">
    <source>
        <dbReference type="ARBA" id="ARBA00023180"/>
    </source>
</evidence>
<proteinExistence type="predicted"/>
<dbReference type="InterPro" id="IPR050932">
    <property type="entry name" value="TM2D1-3-like"/>
</dbReference>
<reference evidence="10" key="1">
    <citation type="submission" date="2016-08" db="EMBL/GenBank/DDBJ databases">
        <authorList>
            <person name="Seilhamer J.J."/>
        </authorList>
    </citation>
    <scope>NUCLEOTIDE SEQUENCE [LARGE SCALE GENOMIC DNA]</scope>
    <source>
        <strain evidence="10">UTMC102</strain>
    </source>
</reference>
<keyword evidence="5 7" id="KW-0472">Membrane</keyword>
<evidence type="ECO:0000256" key="1">
    <source>
        <dbReference type="ARBA" id="ARBA00004141"/>
    </source>
</evidence>
<evidence type="ECO:0000313" key="9">
    <source>
        <dbReference type="EMBL" id="NYH51833.1"/>
    </source>
</evidence>
<dbReference type="EMBL" id="JACCHL010000001">
    <property type="protein sequence ID" value="NYH51833.1"/>
    <property type="molecule type" value="Genomic_DNA"/>
</dbReference>
<dbReference type="RefSeq" id="WP_077691846.1">
    <property type="nucleotide sequence ID" value="NZ_JACCHL010000001.1"/>
</dbReference>
<comment type="caution">
    <text evidence="10">The sequence shown here is derived from an EMBL/GenBank/DDBJ whole genome shotgun (WGS) entry which is preliminary data.</text>
</comment>
<dbReference type="Pfam" id="PF05154">
    <property type="entry name" value="TM2"/>
    <property type="match status" value="1"/>
</dbReference>
<dbReference type="Proteomes" id="UP000189004">
    <property type="component" value="Unassembled WGS sequence"/>
</dbReference>
<dbReference type="PANTHER" id="PTHR21016">
    <property type="entry name" value="BETA-AMYLOID BINDING PROTEIN-RELATED"/>
    <property type="match status" value="1"/>
</dbReference>
<dbReference type="InterPro" id="IPR007829">
    <property type="entry name" value="TM2"/>
</dbReference>
<dbReference type="AlphaFoldDB" id="A0A1V3C3P0"/>
<evidence type="ECO:0000256" key="5">
    <source>
        <dbReference type="ARBA" id="ARBA00023136"/>
    </source>
</evidence>
<feature type="transmembrane region" description="Helical" evidence="7">
    <location>
        <begin position="16"/>
        <end position="35"/>
    </location>
</feature>
<dbReference type="EMBL" id="MCOK01000001">
    <property type="protein sequence ID" value="OOC55414.1"/>
    <property type="molecule type" value="Genomic_DNA"/>
</dbReference>
<dbReference type="PANTHER" id="PTHR21016:SF7">
    <property type="entry name" value="TM2 DOMAIN-CONTAINING PROTEIN 3"/>
    <property type="match status" value="1"/>
</dbReference>